<evidence type="ECO:0000256" key="1">
    <source>
        <dbReference type="PROSITE-ProRule" id="PRU00235"/>
    </source>
</evidence>
<accession>A0AAV9QIB6</accession>
<evidence type="ECO:0000313" key="2">
    <source>
        <dbReference type="EMBL" id="KAK5543827.1"/>
    </source>
</evidence>
<dbReference type="Proteomes" id="UP001345827">
    <property type="component" value="Unassembled WGS sequence"/>
</dbReference>
<feature type="repeat" description="RCC1" evidence="1">
    <location>
        <begin position="11"/>
        <end position="65"/>
    </location>
</feature>
<reference evidence="2 3" key="1">
    <citation type="submission" date="2023-06" db="EMBL/GenBank/DDBJ databases">
        <title>Black Yeasts Isolated from many extreme environments.</title>
        <authorList>
            <person name="Coleine C."/>
            <person name="Stajich J.E."/>
            <person name="Selbmann L."/>
        </authorList>
    </citation>
    <scope>NUCLEOTIDE SEQUENCE [LARGE SCALE GENOMIC DNA]</scope>
    <source>
        <strain evidence="2 3">CCFEE 5887</strain>
    </source>
</reference>
<dbReference type="InterPro" id="IPR009091">
    <property type="entry name" value="RCC1/BLIP-II"/>
</dbReference>
<dbReference type="Gene3D" id="2.130.10.30">
    <property type="entry name" value="Regulator of chromosome condensation 1/beta-lactamase-inhibitor protein II"/>
    <property type="match status" value="2"/>
</dbReference>
<evidence type="ECO:0000313" key="3">
    <source>
        <dbReference type="Proteomes" id="UP001345827"/>
    </source>
</evidence>
<sequence>MAAQYFDTSGVVLYALGSNGSGQLGIGCTDDVARNQQKDIGGQEIPFRVKEIVAGGNHTLLLTVDGRLFTAGKISASEDGLSAEFQERRLDIDATSGPSIVSHIAATWEASFFVVGGNSVYVCGSGAKGELGLGQDVVEAKRLTKVLDVADKMGDIALGQDQNNEIVAISACVSHVVVLVSDGRVFGWGSCRKGQLGDELKPDKVLWRPRRIDVGLSFRPEKVVVGREYTVFSSAGKRPLIWGTMKDFDERVLQHSLQDGDVVVSGWSSIHILSSAGVISTGKNHHGQLSPANLPPLRLLAAGSEHCIGLTQDGQIVAWGWGEHGNCGETSEGYVADQWNVIPLPSIECGIRVRTVAAGCATSFVVCETDT</sequence>
<dbReference type="AlphaFoldDB" id="A0AAV9QIB6"/>
<feature type="repeat" description="RCC1" evidence="1">
    <location>
        <begin position="183"/>
        <end position="236"/>
    </location>
</feature>
<protein>
    <submittedName>
        <fullName evidence="2">Alpha tubulin suppressor</fullName>
    </submittedName>
</protein>
<name>A0AAV9QIB6_9PEZI</name>
<gene>
    <name evidence="2" type="primary">ATS1</name>
    <name evidence="2" type="ORF">LTR25_001442</name>
</gene>
<dbReference type="PANTHER" id="PTHR45982:SF1">
    <property type="entry name" value="REGULATOR OF CHROMOSOME CONDENSATION"/>
    <property type="match status" value="1"/>
</dbReference>
<dbReference type="GO" id="GO:0005085">
    <property type="term" value="F:guanyl-nucleotide exchange factor activity"/>
    <property type="evidence" value="ECO:0007669"/>
    <property type="project" value="TreeGrafter"/>
</dbReference>
<dbReference type="InterPro" id="IPR000408">
    <property type="entry name" value="Reg_chr_condens"/>
</dbReference>
<feature type="repeat" description="RCC1" evidence="1">
    <location>
        <begin position="314"/>
        <end position="369"/>
    </location>
</feature>
<dbReference type="GO" id="GO:0005737">
    <property type="term" value="C:cytoplasm"/>
    <property type="evidence" value="ECO:0007669"/>
    <property type="project" value="TreeGrafter"/>
</dbReference>
<dbReference type="PROSITE" id="PS50012">
    <property type="entry name" value="RCC1_3"/>
    <property type="match status" value="4"/>
</dbReference>
<comment type="caution">
    <text evidence="2">The sequence shown here is derived from an EMBL/GenBank/DDBJ whole genome shotgun (WGS) entry which is preliminary data.</text>
</comment>
<dbReference type="PRINTS" id="PR00633">
    <property type="entry name" value="RCCNDNSATION"/>
</dbReference>
<organism evidence="2 3">
    <name type="scientific">Vermiconidia calcicola</name>
    <dbReference type="NCBI Taxonomy" id="1690605"/>
    <lineage>
        <taxon>Eukaryota</taxon>
        <taxon>Fungi</taxon>
        <taxon>Dikarya</taxon>
        <taxon>Ascomycota</taxon>
        <taxon>Pezizomycotina</taxon>
        <taxon>Dothideomycetes</taxon>
        <taxon>Dothideomycetidae</taxon>
        <taxon>Mycosphaerellales</taxon>
        <taxon>Extremaceae</taxon>
        <taxon>Vermiconidia</taxon>
    </lineage>
</organism>
<keyword evidence="3" id="KW-1185">Reference proteome</keyword>
<dbReference type="EMBL" id="JAXLQG010000002">
    <property type="protein sequence ID" value="KAK5543827.1"/>
    <property type="molecule type" value="Genomic_DNA"/>
</dbReference>
<dbReference type="SUPFAM" id="SSF50985">
    <property type="entry name" value="RCC1/BLIP-II"/>
    <property type="match status" value="1"/>
</dbReference>
<feature type="repeat" description="RCC1" evidence="1">
    <location>
        <begin position="276"/>
        <end position="313"/>
    </location>
</feature>
<dbReference type="Pfam" id="PF00415">
    <property type="entry name" value="RCC1"/>
    <property type="match status" value="1"/>
</dbReference>
<dbReference type="InterPro" id="IPR051553">
    <property type="entry name" value="Ran_GTPase-activating"/>
</dbReference>
<dbReference type="PANTHER" id="PTHR45982">
    <property type="entry name" value="REGULATOR OF CHROMOSOME CONDENSATION"/>
    <property type="match status" value="1"/>
</dbReference>
<proteinExistence type="predicted"/>
<dbReference type="Pfam" id="PF13540">
    <property type="entry name" value="RCC1_2"/>
    <property type="match status" value="2"/>
</dbReference>